<feature type="compositionally biased region" description="Polar residues" evidence="12">
    <location>
        <begin position="341"/>
        <end position="350"/>
    </location>
</feature>
<evidence type="ECO:0000256" key="7">
    <source>
        <dbReference type="ARBA" id="ARBA00022741"/>
    </source>
</evidence>
<evidence type="ECO:0000256" key="12">
    <source>
        <dbReference type="SAM" id="MobiDB-lite"/>
    </source>
</evidence>
<dbReference type="SUPFAM" id="SSF56112">
    <property type="entry name" value="Protein kinase-like (PK-like)"/>
    <property type="match status" value="1"/>
</dbReference>
<dbReference type="InterPro" id="IPR000719">
    <property type="entry name" value="Prot_kinase_dom"/>
</dbReference>
<dbReference type="EMBL" id="AJVK01019673">
    <property type="status" value="NOT_ANNOTATED_CDS"/>
    <property type="molecule type" value="Genomic_DNA"/>
</dbReference>
<dbReference type="InterPro" id="IPR011009">
    <property type="entry name" value="Kinase-like_dom_sf"/>
</dbReference>
<keyword evidence="14" id="KW-1185">Reference proteome</keyword>
<evidence type="ECO:0000256" key="2">
    <source>
        <dbReference type="ARBA" id="ARBA00012513"/>
    </source>
</evidence>
<dbReference type="InterPro" id="IPR050839">
    <property type="entry name" value="Rho-assoc_Ser/Thr_Kinase"/>
</dbReference>
<keyword evidence="6" id="KW-0808">Transferase</keyword>
<evidence type="ECO:0000313" key="13">
    <source>
        <dbReference type="EnsemblMetazoa" id="PPAI011032-PA"/>
    </source>
</evidence>
<keyword evidence="5" id="KW-0597">Phosphoprotein</keyword>
<dbReference type="EnsemblMetazoa" id="PPAI011032-RA">
    <property type="protein sequence ID" value="PPAI011032-PA"/>
    <property type="gene ID" value="PPAI011032"/>
</dbReference>
<feature type="compositionally biased region" description="Polar residues" evidence="12">
    <location>
        <begin position="257"/>
        <end position="280"/>
    </location>
</feature>
<feature type="compositionally biased region" description="Polar residues" evidence="12">
    <location>
        <begin position="414"/>
        <end position="442"/>
    </location>
</feature>
<keyword evidence="7" id="KW-0547">Nucleotide-binding</keyword>
<dbReference type="Pfam" id="PF00069">
    <property type="entry name" value="Pkinase"/>
    <property type="match status" value="1"/>
</dbReference>
<dbReference type="InterPro" id="IPR000961">
    <property type="entry name" value="AGC-kinase_C"/>
</dbReference>
<dbReference type="VEuPathDB" id="VectorBase:PPAPM1_000130"/>
<dbReference type="VEuPathDB" id="VectorBase:PPAPM1_001084"/>
<dbReference type="PROSITE" id="PS50011">
    <property type="entry name" value="PROTEIN_KINASE_DOM"/>
    <property type="match status" value="1"/>
</dbReference>
<dbReference type="SMART" id="SM00220">
    <property type="entry name" value="S_TKc"/>
    <property type="match status" value="1"/>
</dbReference>
<proteinExistence type="predicted"/>
<keyword evidence="8" id="KW-0418">Kinase</keyword>
<comment type="catalytic activity">
    <reaction evidence="10">
        <text>L-threonyl-[protein] + ATP = O-phospho-L-threonyl-[protein] + ADP + H(+)</text>
        <dbReference type="Rhea" id="RHEA:46608"/>
        <dbReference type="Rhea" id="RHEA-COMP:11060"/>
        <dbReference type="Rhea" id="RHEA-COMP:11605"/>
        <dbReference type="ChEBI" id="CHEBI:15378"/>
        <dbReference type="ChEBI" id="CHEBI:30013"/>
        <dbReference type="ChEBI" id="CHEBI:30616"/>
        <dbReference type="ChEBI" id="CHEBI:61977"/>
        <dbReference type="ChEBI" id="CHEBI:456216"/>
        <dbReference type="EC" id="2.7.11.1"/>
    </reaction>
</comment>
<feature type="compositionally biased region" description="Pro residues" evidence="12">
    <location>
        <begin position="216"/>
        <end position="234"/>
    </location>
</feature>
<dbReference type="VEuPathDB" id="VectorBase:PPAI011032"/>
<evidence type="ECO:0000256" key="11">
    <source>
        <dbReference type="ARBA" id="ARBA00048679"/>
    </source>
</evidence>
<feature type="region of interest" description="Disordered" evidence="12">
    <location>
        <begin position="404"/>
        <end position="453"/>
    </location>
</feature>
<evidence type="ECO:0000256" key="1">
    <source>
        <dbReference type="ARBA" id="ARBA00004496"/>
    </source>
</evidence>
<feature type="compositionally biased region" description="Pro residues" evidence="12">
    <location>
        <begin position="121"/>
        <end position="139"/>
    </location>
</feature>
<dbReference type="AlphaFoldDB" id="A0A1B0DR49"/>
<evidence type="ECO:0000256" key="6">
    <source>
        <dbReference type="ARBA" id="ARBA00022679"/>
    </source>
</evidence>
<protein>
    <recommendedName>
        <fullName evidence="2">non-specific serine/threonine protein kinase</fullName>
        <ecNumber evidence="2">2.7.11.1</ecNumber>
    </recommendedName>
</protein>
<dbReference type="GO" id="GO:0031032">
    <property type="term" value="P:actomyosin structure organization"/>
    <property type="evidence" value="ECO:0007669"/>
    <property type="project" value="TreeGrafter"/>
</dbReference>
<dbReference type="PROSITE" id="PS51285">
    <property type="entry name" value="AGC_KINASE_CTER"/>
    <property type="match status" value="1"/>
</dbReference>
<comment type="catalytic activity">
    <reaction evidence="11">
        <text>L-seryl-[protein] + ATP = O-phospho-L-seryl-[protein] + ADP + H(+)</text>
        <dbReference type="Rhea" id="RHEA:17989"/>
        <dbReference type="Rhea" id="RHEA-COMP:9863"/>
        <dbReference type="Rhea" id="RHEA-COMP:11604"/>
        <dbReference type="ChEBI" id="CHEBI:15378"/>
        <dbReference type="ChEBI" id="CHEBI:29999"/>
        <dbReference type="ChEBI" id="CHEBI:30616"/>
        <dbReference type="ChEBI" id="CHEBI:83421"/>
        <dbReference type="ChEBI" id="CHEBI:456216"/>
        <dbReference type="EC" id="2.7.11.1"/>
    </reaction>
</comment>
<name>A0A1B0DR49_PHLPP</name>
<evidence type="ECO:0000256" key="3">
    <source>
        <dbReference type="ARBA" id="ARBA00022490"/>
    </source>
</evidence>
<comment type="subcellular location">
    <subcellularLocation>
        <location evidence="1">Cytoplasm</location>
    </subcellularLocation>
</comment>
<sequence length="727" mass="77421">MSSSSKALNALKQASGRPDGLLFAATKPTSSPESPINGHSAPAPSKVPAPLATKLMRKHSIERELSQSLQYNRNSPALDSGAGSSRSDSPHSHQQIITVSSRASTGQYSPSPCPSSFSDAPPLPPPRCSSTPPTPPPVPVTNFQQLFKRMSPAANPTQRTVPLPSQSPARGTSPVSAVGTHPRQPMIVQNGPQAQQQLSQQMQALSLYQSGGNSGEPPPPYPIISGGAPPPPPSYTASIQSRQSPTQSSTTTDYRKSPSSGIYSATSAGSPSPITVSQAATPPHRPVPLPAWGARQTKTQPPIIMQSVKSTQVQKPVLQTAIAPAVPASPCIATTVAPPSYASSIHQKSQAPSPVTAASPKPPVSSPSTPPAVNGNVTPQPTVPTTEPPSYASTIQAFLTAQQTRNLPPPPPYSTANTNSRAQNGNSPAESPSGLKNGNLATTPPLPPMASSSVAKVNGIDKKSGSTASSTQGRSKCGTVLERRQRAHQRGLAHSLVGTPNYIAPEVLERSGYTQLCDWWSVGVILYEMLVGQPPFLANTPGETQHKVINWETTLHIPPQAKLSREATDMILKLCSSPDRRLGKNADEVKAHPFFKSIDFNMILKLCSSPDRRLGKNADEVKAHPFFKSIDFSKNLREQPAPYIPKIEHPTDTSNFDPVDPGKLRNSSLDSGRSDEFSDTGKPFHGFFEFTFRRFFDDNNTKIAVDGNDDLGPVYPAGWPNVELRVK</sequence>
<evidence type="ECO:0000256" key="4">
    <source>
        <dbReference type="ARBA" id="ARBA00022527"/>
    </source>
</evidence>
<evidence type="ECO:0000313" key="14">
    <source>
        <dbReference type="Proteomes" id="UP000092462"/>
    </source>
</evidence>
<dbReference type="Gene3D" id="1.10.510.10">
    <property type="entry name" value="Transferase(Phosphotransferase) domain 1"/>
    <property type="match status" value="2"/>
</dbReference>
<dbReference type="EMBL" id="AJVK01019674">
    <property type="status" value="NOT_ANNOTATED_CDS"/>
    <property type="molecule type" value="Genomic_DNA"/>
</dbReference>
<dbReference type="PANTHER" id="PTHR22988:SF76">
    <property type="entry name" value="CHROMOSOME UNDETERMINED SCAFFOLD_135, WHOLE GENOME SHOTGUN SEQUENCE"/>
    <property type="match status" value="1"/>
</dbReference>
<feature type="region of interest" description="Disordered" evidence="12">
    <location>
        <begin position="643"/>
        <end position="678"/>
    </location>
</feature>
<dbReference type="EMBL" id="AJVK01019672">
    <property type="status" value="NOT_ANNOTATED_CDS"/>
    <property type="molecule type" value="Genomic_DNA"/>
</dbReference>
<keyword evidence="4" id="KW-0723">Serine/threonine-protein kinase</keyword>
<feature type="compositionally biased region" description="Low complexity" evidence="12">
    <location>
        <begin position="235"/>
        <end position="252"/>
    </location>
</feature>
<feature type="compositionally biased region" description="Polar residues" evidence="12">
    <location>
        <begin position="154"/>
        <end position="175"/>
    </location>
</feature>
<feature type="region of interest" description="Disordered" evidence="12">
    <location>
        <begin position="1"/>
        <end position="298"/>
    </location>
</feature>
<dbReference type="GO" id="GO:0005524">
    <property type="term" value="F:ATP binding"/>
    <property type="evidence" value="ECO:0007669"/>
    <property type="project" value="UniProtKB-KW"/>
</dbReference>
<evidence type="ECO:0000256" key="5">
    <source>
        <dbReference type="ARBA" id="ARBA00022553"/>
    </source>
</evidence>
<feature type="compositionally biased region" description="Low complexity" evidence="12">
    <location>
        <begin position="371"/>
        <end position="389"/>
    </location>
</feature>
<dbReference type="FunFam" id="1.10.510.10:FF:000199">
    <property type="entry name" value="Non-specific serine/threonine protein kinase"/>
    <property type="match status" value="1"/>
</dbReference>
<evidence type="ECO:0000256" key="10">
    <source>
        <dbReference type="ARBA" id="ARBA00047899"/>
    </source>
</evidence>
<accession>A0A1B0DR49</accession>
<feature type="compositionally biased region" description="Pro residues" evidence="12">
    <location>
        <begin position="360"/>
        <end position="370"/>
    </location>
</feature>
<dbReference type="GO" id="GO:0005737">
    <property type="term" value="C:cytoplasm"/>
    <property type="evidence" value="ECO:0007669"/>
    <property type="project" value="UniProtKB-SubCell"/>
</dbReference>
<dbReference type="GO" id="GO:0004674">
    <property type="term" value="F:protein serine/threonine kinase activity"/>
    <property type="evidence" value="ECO:0007669"/>
    <property type="project" value="UniProtKB-KW"/>
</dbReference>
<dbReference type="Proteomes" id="UP000092462">
    <property type="component" value="Unassembled WGS sequence"/>
</dbReference>
<feature type="region of interest" description="Disordered" evidence="12">
    <location>
        <begin position="332"/>
        <end position="390"/>
    </location>
</feature>
<keyword evidence="9" id="KW-0067">ATP-binding</keyword>
<dbReference type="SMART" id="SM00133">
    <property type="entry name" value="S_TK_X"/>
    <property type="match status" value="1"/>
</dbReference>
<dbReference type="PANTHER" id="PTHR22988">
    <property type="entry name" value="MYOTONIC DYSTROPHY S/T KINASE-RELATED"/>
    <property type="match status" value="1"/>
</dbReference>
<evidence type="ECO:0000256" key="8">
    <source>
        <dbReference type="ARBA" id="ARBA00022777"/>
    </source>
</evidence>
<organism evidence="13 14">
    <name type="scientific">Phlebotomus papatasi</name>
    <name type="common">Sandfly</name>
    <dbReference type="NCBI Taxonomy" id="29031"/>
    <lineage>
        <taxon>Eukaryota</taxon>
        <taxon>Metazoa</taxon>
        <taxon>Ecdysozoa</taxon>
        <taxon>Arthropoda</taxon>
        <taxon>Hexapoda</taxon>
        <taxon>Insecta</taxon>
        <taxon>Pterygota</taxon>
        <taxon>Neoptera</taxon>
        <taxon>Endopterygota</taxon>
        <taxon>Diptera</taxon>
        <taxon>Nematocera</taxon>
        <taxon>Psychodoidea</taxon>
        <taxon>Psychodidae</taxon>
        <taxon>Phlebotomus</taxon>
        <taxon>Phlebotomus</taxon>
    </lineage>
</organism>
<dbReference type="EC" id="2.7.11.1" evidence="2"/>
<reference evidence="13" key="1">
    <citation type="submission" date="2022-08" db="UniProtKB">
        <authorList>
            <consortium name="EnsemblMetazoa"/>
        </authorList>
    </citation>
    <scope>IDENTIFICATION</scope>
    <source>
        <strain evidence="13">Israel</strain>
    </source>
</reference>
<feature type="compositionally biased region" description="Polar residues" evidence="12">
    <location>
        <begin position="66"/>
        <end position="118"/>
    </location>
</feature>
<feature type="compositionally biased region" description="Low complexity" evidence="12">
    <location>
        <begin position="193"/>
        <end position="211"/>
    </location>
</feature>
<dbReference type="GO" id="GO:0005856">
    <property type="term" value="C:cytoskeleton"/>
    <property type="evidence" value="ECO:0007669"/>
    <property type="project" value="TreeGrafter"/>
</dbReference>
<keyword evidence="3" id="KW-0963">Cytoplasm</keyword>
<evidence type="ECO:0000256" key="9">
    <source>
        <dbReference type="ARBA" id="ARBA00022840"/>
    </source>
</evidence>